<protein>
    <recommendedName>
        <fullName evidence="2">Anti-sigma factor antagonist</fullName>
    </recommendedName>
</protein>
<comment type="similarity">
    <text evidence="1 2">Belongs to the anti-sigma-factor antagonist family.</text>
</comment>
<dbReference type="InterPro" id="IPR036513">
    <property type="entry name" value="STAS_dom_sf"/>
</dbReference>
<organism evidence="5">
    <name type="scientific">Edaphobacter paludis</name>
    <dbReference type="NCBI Taxonomy" id="3035702"/>
    <lineage>
        <taxon>Bacteria</taxon>
        <taxon>Pseudomonadati</taxon>
        <taxon>Acidobacteriota</taxon>
        <taxon>Terriglobia</taxon>
        <taxon>Terriglobales</taxon>
        <taxon>Acidobacteriaceae</taxon>
        <taxon>Edaphobacter</taxon>
    </lineage>
</organism>
<dbReference type="InterPro" id="IPR002645">
    <property type="entry name" value="STAS_dom"/>
</dbReference>
<reference evidence="5" key="1">
    <citation type="submission" date="2023-03" db="EMBL/GenBank/DDBJ databases">
        <title>Edaphobacter sp.</title>
        <authorList>
            <person name="Huber K.J."/>
            <person name="Papendorf J."/>
            <person name="Pilke C."/>
            <person name="Bunk B."/>
            <person name="Sproeer C."/>
            <person name="Pester M."/>
        </authorList>
    </citation>
    <scope>NUCLEOTIDE SEQUENCE</scope>
    <source>
        <strain evidence="4">DSM 109919</strain>
        <strain evidence="5">DSM 109920</strain>
    </source>
</reference>
<dbReference type="InterPro" id="IPR003658">
    <property type="entry name" value="Anti-sigma_ant"/>
</dbReference>
<dbReference type="Gene3D" id="3.30.750.24">
    <property type="entry name" value="STAS domain"/>
    <property type="match status" value="1"/>
</dbReference>
<gene>
    <name evidence="4" type="ORF">P4G45_07805</name>
    <name evidence="5" type="ORF">P8936_08040</name>
</gene>
<dbReference type="EMBL" id="CP121194">
    <property type="protein sequence ID" value="XBH11619.1"/>
    <property type="molecule type" value="Genomic_DNA"/>
</dbReference>
<sequence length="99" mass="10928">MLILTLNGPLLLGNLFDFQSLLRGLKPSCLILDLTNVPYMDSAGLGVLMNYYVSAQNNHREFLIAGVNERVQALLEMTKVDQILKTYPSVESAEAASQL</sequence>
<evidence type="ECO:0000256" key="1">
    <source>
        <dbReference type="ARBA" id="ARBA00009013"/>
    </source>
</evidence>
<accession>A0AAU7DCP2</accession>
<dbReference type="Pfam" id="PF01740">
    <property type="entry name" value="STAS"/>
    <property type="match status" value="1"/>
</dbReference>
<dbReference type="AlphaFoldDB" id="A0AAU7DCP2"/>
<accession>A0AAU7D2U9</accession>
<dbReference type="CDD" id="cd07043">
    <property type="entry name" value="STAS_anti-anti-sigma_factors"/>
    <property type="match status" value="1"/>
</dbReference>
<evidence type="ECO:0000256" key="2">
    <source>
        <dbReference type="RuleBase" id="RU003749"/>
    </source>
</evidence>
<dbReference type="NCBIfam" id="TIGR00377">
    <property type="entry name" value="ant_ant_sig"/>
    <property type="match status" value="1"/>
</dbReference>
<dbReference type="PROSITE" id="PS50801">
    <property type="entry name" value="STAS"/>
    <property type="match status" value="1"/>
</dbReference>
<dbReference type="EMBL" id="CP121195">
    <property type="protein sequence ID" value="XBH15102.1"/>
    <property type="molecule type" value="Genomic_DNA"/>
</dbReference>
<dbReference type="GO" id="GO:0043856">
    <property type="term" value="F:anti-sigma factor antagonist activity"/>
    <property type="evidence" value="ECO:0007669"/>
    <property type="project" value="InterPro"/>
</dbReference>
<evidence type="ECO:0000313" key="5">
    <source>
        <dbReference type="EMBL" id="XBH15102.1"/>
    </source>
</evidence>
<dbReference type="SUPFAM" id="SSF52091">
    <property type="entry name" value="SpoIIaa-like"/>
    <property type="match status" value="1"/>
</dbReference>
<proteinExistence type="inferred from homology"/>
<evidence type="ECO:0000313" key="4">
    <source>
        <dbReference type="EMBL" id="XBH11619.1"/>
    </source>
</evidence>
<dbReference type="PANTHER" id="PTHR33495:SF2">
    <property type="entry name" value="ANTI-SIGMA FACTOR ANTAGONIST TM_1081-RELATED"/>
    <property type="match status" value="1"/>
</dbReference>
<evidence type="ECO:0000259" key="3">
    <source>
        <dbReference type="PROSITE" id="PS50801"/>
    </source>
</evidence>
<name>A0AAU7DCP2_9BACT</name>
<feature type="domain" description="STAS" evidence="3">
    <location>
        <begin position="1"/>
        <end position="97"/>
    </location>
</feature>
<dbReference type="PANTHER" id="PTHR33495">
    <property type="entry name" value="ANTI-SIGMA FACTOR ANTAGONIST TM_1081-RELATED-RELATED"/>
    <property type="match status" value="1"/>
</dbReference>
<dbReference type="KEGG" id="epl:P4G45_07805"/>
<dbReference type="RefSeq" id="WP_348269110.1">
    <property type="nucleotide sequence ID" value="NZ_CP121194.1"/>
</dbReference>